<accession>A0ABQ2KAZ8</accession>
<evidence type="ECO:0000313" key="4">
    <source>
        <dbReference type="Proteomes" id="UP000658127"/>
    </source>
</evidence>
<feature type="transmembrane region" description="Helical" evidence="1">
    <location>
        <begin position="52"/>
        <end position="77"/>
    </location>
</feature>
<sequence length="85" mass="8487">MTKNRIRAAAAAVALTPMIVIGSAVATAAPSEAPTPVAVSELAPGPVEPAVLLAPFTLGLSLLAFPICFVPPILPLLTAPCVFAV</sequence>
<evidence type="ECO:0000256" key="1">
    <source>
        <dbReference type="SAM" id="Phobius"/>
    </source>
</evidence>
<comment type="caution">
    <text evidence="3">The sequence shown here is derived from an EMBL/GenBank/DDBJ whole genome shotgun (WGS) entry which is preliminary data.</text>
</comment>
<feature type="signal peptide" evidence="2">
    <location>
        <begin position="1"/>
        <end position="28"/>
    </location>
</feature>
<name>A0ABQ2KAZ8_9NOCA</name>
<evidence type="ECO:0000313" key="3">
    <source>
        <dbReference type="EMBL" id="GGN78076.1"/>
    </source>
</evidence>
<dbReference type="EMBL" id="BMNE01000002">
    <property type="protein sequence ID" value="GGN78076.1"/>
    <property type="molecule type" value="Genomic_DNA"/>
</dbReference>
<keyword evidence="1" id="KW-0812">Transmembrane</keyword>
<proteinExistence type="predicted"/>
<keyword evidence="1" id="KW-1133">Transmembrane helix</keyword>
<keyword evidence="2" id="KW-0732">Signal</keyword>
<evidence type="ECO:0000256" key="2">
    <source>
        <dbReference type="SAM" id="SignalP"/>
    </source>
</evidence>
<protein>
    <submittedName>
        <fullName evidence="3">Uncharacterized protein</fullName>
    </submittedName>
</protein>
<organism evidence="3 4">
    <name type="scientific">Nocardia rhizosphaerihabitans</name>
    <dbReference type="NCBI Taxonomy" id="1691570"/>
    <lineage>
        <taxon>Bacteria</taxon>
        <taxon>Bacillati</taxon>
        <taxon>Actinomycetota</taxon>
        <taxon>Actinomycetes</taxon>
        <taxon>Mycobacteriales</taxon>
        <taxon>Nocardiaceae</taxon>
        <taxon>Nocardia</taxon>
    </lineage>
</organism>
<gene>
    <name evidence="3" type="ORF">GCM10011610_25250</name>
</gene>
<feature type="chain" id="PRO_5047401804" evidence="2">
    <location>
        <begin position="29"/>
        <end position="85"/>
    </location>
</feature>
<keyword evidence="4" id="KW-1185">Reference proteome</keyword>
<keyword evidence="1" id="KW-0472">Membrane</keyword>
<dbReference type="Proteomes" id="UP000658127">
    <property type="component" value="Unassembled WGS sequence"/>
</dbReference>
<reference evidence="4" key="1">
    <citation type="journal article" date="2019" name="Int. J. Syst. Evol. Microbiol.">
        <title>The Global Catalogue of Microorganisms (GCM) 10K type strain sequencing project: providing services to taxonomists for standard genome sequencing and annotation.</title>
        <authorList>
            <consortium name="The Broad Institute Genomics Platform"/>
            <consortium name="The Broad Institute Genome Sequencing Center for Infectious Disease"/>
            <person name="Wu L."/>
            <person name="Ma J."/>
        </authorList>
    </citation>
    <scope>NUCLEOTIDE SEQUENCE [LARGE SCALE GENOMIC DNA]</scope>
    <source>
        <strain evidence="4">CGMCC 4.7329</strain>
    </source>
</reference>